<evidence type="ECO:0000313" key="3">
    <source>
        <dbReference type="EMBL" id="MBE7700970.1"/>
    </source>
</evidence>
<dbReference type="InterPro" id="IPR000387">
    <property type="entry name" value="Tyr_Pase_dom"/>
</dbReference>
<feature type="domain" description="Tyrosine specific protein phosphatases" evidence="2">
    <location>
        <begin position="169"/>
        <end position="206"/>
    </location>
</feature>
<reference evidence="3 4" key="1">
    <citation type="submission" date="2020-08" db="EMBL/GenBank/DDBJ databases">
        <title>A Genomic Blueprint of the Chicken Gut Microbiome.</title>
        <authorList>
            <person name="Gilroy R."/>
            <person name="Ravi A."/>
            <person name="Getino M."/>
            <person name="Pursley I."/>
            <person name="Horton D.L."/>
            <person name="Alikhan N.-F."/>
            <person name="Baker D."/>
            <person name="Gharbi K."/>
            <person name="Hall N."/>
            <person name="Watson M."/>
            <person name="Adriaenssens E.M."/>
            <person name="Foster-Nyarko E."/>
            <person name="Jarju S."/>
            <person name="Secka A."/>
            <person name="Antonio M."/>
            <person name="Oren A."/>
            <person name="Chaudhuri R."/>
            <person name="La Ragione R.M."/>
            <person name="Hildebrand F."/>
            <person name="Pallen M.J."/>
        </authorList>
    </citation>
    <scope>NUCLEOTIDE SEQUENCE [LARGE SCALE GENOMIC DNA]</scope>
    <source>
        <strain evidence="3 4">Sa1BUA8</strain>
    </source>
</reference>
<accession>A0A9D5UAI9</accession>
<dbReference type="RefSeq" id="WP_193720224.1">
    <property type="nucleotide sequence ID" value="NZ_JACSPN010000014.1"/>
</dbReference>
<keyword evidence="4" id="KW-1185">Reference proteome</keyword>
<dbReference type="PROSITE" id="PS50056">
    <property type="entry name" value="TYR_PHOSPHATASE_2"/>
    <property type="match status" value="1"/>
</dbReference>
<proteinExistence type="predicted"/>
<dbReference type="Gene3D" id="3.90.190.10">
    <property type="entry name" value="Protein tyrosine phosphatase superfamily"/>
    <property type="match status" value="1"/>
</dbReference>
<evidence type="ECO:0000256" key="1">
    <source>
        <dbReference type="SAM" id="MobiDB-lite"/>
    </source>
</evidence>
<evidence type="ECO:0000259" key="2">
    <source>
        <dbReference type="PROSITE" id="PS50056"/>
    </source>
</evidence>
<feature type="compositionally biased region" description="Basic and acidic residues" evidence="1">
    <location>
        <begin position="122"/>
        <end position="133"/>
    </location>
</feature>
<dbReference type="GO" id="GO:0004721">
    <property type="term" value="F:phosphoprotein phosphatase activity"/>
    <property type="evidence" value="ECO:0007669"/>
    <property type="project" value="InterPro"/>
</dbReference>
<dbReference type="SUPFAM" id="SSF52799">
    <property type="entry name" value="(Phosphotyrosine protein) phosphatases II"/>
    <property type="match status" value="1"/>
</dbReference>
<sequence>MTSSLASGEPQAPGVLDIPGTWNARDVGGRAVPVGATEPLRTGVLVRTASLSQLTPEGVAALEALGVTVDLDLRGQDEVERDGQDVVPATTRVVARRMDPGAGVGHALRAAGTADGPAGTPREPHGEDADEERSADTAAMIGRLLGAEDPQGLARAMMHGVYATFVTDPTIRRTVGEALGDVADADGAVVVHCSAGKDRTGWIVALVQHVCGVGAQDRLAEYLASGAAVEGLEALIPPIPGLDKDALTPLLGVEPAYLQDAWALAEEEFGSIDGYLDACGAGPATRAKIARKFAAQGV</sequence>
<feature type="region of interest" description="Disordered" evidence="1">
    <location>
        <begin position="104"/>
        <end position="133"/>
    </location>
</feature>
<gene>
    <name evidence="3" type="ORF">H9623_11740</name>
</gene>
<dbReference type="EMBL" id="JACSPN010000014">
    <property type="protein sequence ID" value="MBE7700970.1"/>
    <property type="molecule type" value="Genomic_DNA"/>
</dbReference>
<protein>
    <submittedName>
        <fullName evidence="3">Tyrosine-protein phosphatase</fullName>
    </submittedName>
</protein>
<comment type="caution">
    <text evidence="3">The sequence shown here is derived from an EMBL/GenBank/DDBJ whole genome shotgun (WGS) entry which is preliminary data.</text>
</comment>
<dbReference type="PROSITE" id="PS00383">
    <property type="entry name" value="TYR_PHOSPHATASE_1"/>
    <property type="match status" value="1"/>
</dbReference>
<organism evidence="3 4">
    <name type="scientific">Oerskovia douganii</name>
    <dbReference type="NCBI Taxonomy" id="2762210"/>
    <lineage>
        <taxon>Bacteria</taxon>
        <taxon>Bacillati</taxon>
        <taxon>Actinomycetota</taxon>
        <taxon>Actinomycetes</taxon>
        <taxon>Micrococcales</taxon>
        <taxon>Cellulomonadaceae</taxon>
        <taxon>Oerskovia</taxon>
    </lineage>
</organism>
<name>A0A9D5UAI9_9CELL</name>
<dbReference type="Pfam" id="PF13350">
    <property type="entry name" value="Y_phosphatase3"/>
    <property type="match status" value="1"/>
</dbReference>
<dbReference type="AlphaFoldDB" id="A0A9D5UAI9"/>
<dbReference type="InterPro" id="IPR016130">
    <property type="entry name" value="Tyr_Pase_AS"/>
</dbReference>
<feature type="compositionally biased region" description="Low complexity" evidence="1">
    <location>
        <begin position="110"/>
        <end position="121"/>
    </location>
</feature>
<dbReference type="Proteomes" id="UP000822993">
    <property type="component" value="Unassembled WGS sequence"/>
</dbReference>
<evidence type="ECO:0000313" key="4">
    <source>
        <dbReference type="Proteomes" id="UP000822993"/>
    </source>
</evidence>
<dbReference type="InterPro" id="IPR026893">
    <property type="entry name" value="Tyr/Ser_Pase_IphP-type"/>
</dbReference>
<dbReference type="InterPro" id="IPR029021">
    <property type="entry name" value="Prot-tyrosine_phosphatase-like"/>
</dbReference>